<dbReference type="AlphaFoldDB" id="A0A2Z4ALH3"/>
<dbReference type="KEGG" id="mtar:DF168_00985"/>
<accession>A0A2Z4ALH3</accession>
<evidence type="ECO:0000313" key="2">
    <source>
        <dbReference type="Proteomes" id="UP000247465"/>
    </source>
</evidence>
<proteinExistence type="predicted"/>
<dbReference type="Proteomes" id="UP000247465">
    <property type="component" value="Chromosome"/>
</dbReference>
<name>A0A2Z4ALH3_9BACT</name>
<sequence>MFHIGSIIRRGELLRRTFGWNNLVSVILFLFDVVYCEEIRTSLKRLLEVIGIIPKTFRIREILLCSSFLRVESCAVVSIL</sequence>
<protein>
    <submittedName>
        <fullName evidence="1">Uncharacterized protein</fullName>
    </submittedName>
</protein>
<evidence type="ECO:0000313" key="1">
    <source>
        <dbReference type="EMBL" id="AWT59790.1"/>
    </source>
</evidence>
<dbReference type="EMBL" id="CP029803">
    <property type="protein sequence ID" value="AWT59790.1"/>
    <property type="molecule type" value="Genomic_DNA"/>
</dbReference>
<gene>
    <name evidence="1" type="ORF">DF168_00985</name>
</gene>
<reference evidence="1 2" key="1">
    <citation type="submission" date="2018-06" db="EMBL/GenBank/DDBJ databases">
        <title>Draft Genome Sequence of a Novel Marine Bacterium Related to the Verrucomicrobia.</title>
        <authorList>
            <person name="Vosseberg J."/>
            <person name="Martijn J."/>
            <person name="Ettema T.J.G."/>
        </authorList>
    </citation>
    <scope>NUCLEOTIDE SEQUENCE [LARGE SCALE GENOMIC DNA]</scope>
    <source>
        <strain evidence="1">TARA_B100001123</strain>
    </source>
</reference>
<organism evidence="1 2">
    <name type="scientific">Candidatus Moanibacter tarae</name>
    <dbReference type="NCBI Taxonomy" id="2200854"/>
    <lineage>
        <taxon>Bacteria</taxon>
        <taxon>Pseudomonadati</taxon>
        <taxon>Verrucomicrobiota</taxon>
        <taxon>Opitutia</taxon>
        <taxon>Puniceicoccales</taxon>
        <taxon>Puniceicoccales incertae sedis</taxon>
        <taxon>Candidatus Moanibacter</taxon>
    </lineage>
</organism>